<dbReference type="InterPro" id="IPR047546">
    <property type="entry name" value="Rcat_RBR_RNF216"/>
</dbReference>
<dbReference type="SMART" id="SM00647">
    <property type="entry name" value="IBR"/>
    <property type="match status" value="2"/>
</dbReference>
<dbReference type="EMBL" id="NHYE01005038">
    <property type="protein sequence ID" value="PPQ78761.1"/>
    <property type="molecule type" value="Genomic_DNA"/>
</dbReference>
<dbReference type="OrthoDB" id="10009520at2759"/>
<feature type="region of interest" description="Disordered" evidence="8">
    <location>
        <begin position="385"/>
        <end position="436"/>
    </location>
</feature>
<dbReference type="Pfam" id="PF26200">
    <property type="entry name" value="Rcat_RNF216"/>
    <property type="match status" value="1"/>
</dbReference>
<feature type="region of interest" description="Disordered" evidence="8">
    <location>
        <begin position="490"/>
        <end position="519"/>
    </location>
</feature>
<feature type="compositionally biased region" description="Basic and acidic residues" evidence="8">
    <location>
        <begin position="200"/>
        <end position="210"/>
    </location>
</feature>
<evidence type="ECO:0000259" key="9">
    <source>
        <dbReference type="PROSITE" id="PS51873"/>
    </source>
</evidence>
<dbReference type="CDD" id="cd20339">
    <property type="entry name" value="BRcat_RBR_RNF216"/>
    <property type="match status" value="1"/>
</dbReference>
<feature type="compositionally biased region" description="Low complexity" evidence="8">
    <location>
        <begin position="1108"/>
        <end position="1117"/>
    </location>
</feature>
<feature type="compositionally biased region" description="Acidic residues" evidence="8">
    <location>
        <begin position="168"/>
        <end position="184"/>
    </location>
</feature>
<evidence type="ECO:0000256" key="3">
    <source>
        <dbReference type="ARBA" id="ARBA00022723"/>
    </source>
</evidence>
<evidence type="ECO:0000313" key="10">
    <source>
        <dbReference type="EMBL" id="PPQ78761.1"/>
    </source>
</evidence>
<name>A0A409WJW2_9AGAR</name>
<evidence type="ECO:0000256" key="4">
    <source>
        <dbReference type="ARBA" id="ARBA00022737"/>
    </source>
</evidence>
<keyword evidence="11" id="KW-1185">Reference proteome</keyword>
<dbReference type="InterPro" id="IPR002867">
    <property type="entry name" value="IBR_dom"/>
</dbReference>
<feature type="region of interest" description="Disordered" evidence="8">
    <location>
        <begin position="1093"/>
        <end position="1117"/>
    </location>
</feature>
<sequence length="1206" mass="132342">MANAKRTTNLAPIAVIEIESSPEPELEYIAPRRVTRSASRARSVSAQPQPQSQGKGKGREKPASRGSARRPVPSKAPVHLGAVIELTDSEPEVEPVAGPSRTRTPARTPSHTRLNTLQAKAVGAPTSADNIPVASGSGSGSQSSNTSANTNARKRKLGTHATPLFLPSDEENEPPFAFSDDEDGEGRGAKKLHLHRGKDKGKGKEKEKTNDNNYSINHKGKDKGKGKQKAVEEVIDVDLEMDPHRKLDADLEDDWDPEFSKKPFPFHFVDDDPLRAVLAPEPEPEPEVPVQKAAEPRPIAHRPAEPRPAEPRPAEHRPAEHRPAPALAPPPAPALEPVDVFLPRRMQPLPGAEPFQWGGRVLRLPQLVEERFENAVVPFPAPARAPAPVAAAPPNPPAPAQLLQPPAQREPAPAPALLPPQVPQPAPEPEPEPEIDPASKAVAQVLEIIPDVEPGYLLELIQTHLPSFQAQTAEHVVGVLFEAGDYPRVEKNKNKGKRKSDVGMGGREEEGEGEGGERKKVKVDYASVERPLVGGQDYTELALVQLQTSFPLIPKPYLRQTLQRHRGLYAPTHLFLAAAERTYAAQAQYPGAHPGRPYVLKSTRYNPNKDRKRMKDVVCEAFVEERRWLVEYLQDPGETDAMTAGANNVGAGAVGGGEVEGKGKGKEKAVVEEDGPLEEGTGIECQCCFAEYAFDKMVQCAEAHLFCRDCVSQYASTKLGEHNHLINCMHESGCKEPFPVSELRRILSPKLMDLYERVKQQKEIEAAGLEGLEECPFCEWKCVLEVSSEEEKLFRCGNEEGGCGVVSCRLCKKKEHLPKTCQEAEEDKHLDGRHAIEEAMTRALMRNCPKCNKAFIKEAGCNKMTCPNCRTLSCYVCRKVITGYDHFDQTPAGRPSTSKKSGKCMLWDQVEERHANEVKAAAEKALQEYKLAHPDVEEKDIKVDVPVAPPPAAQAQAQPVNRPMLPGVQVVAGGVHYQIPPAHFQAGRWAGLNVNFNYNNMAPGQGFGFGIAPAAQVQHAVHVVHPYQHQLAQPIFGRLQPQAQAQVLQVPPPLVVPQRPVRVQPAAAAPAPRVAQARQRQQALRRQVQQARQAAALPIPAPAPAPAPALVQQHQQPQFQPVQNYAVQHLGGQARAQADLEEAQRLVAQEGYRQRLRTHQEQFQQIQQMRRQDEEMNARLRQMAQRARAAAAAQAAVAGPARRARR</sequence>
<feature type="compositionally biased region" description="Polar residues" evidence="8">
    <location>
        <begin position="101"/>
        <end position="118"/>
    </location>
</feature>
<dbReference type="InterPro" id="IPR013083">
    <property type="entry name" value="Znf_RING/FYVE/PHD"/>
</dbReference>
<dbReference type="AlphaFoldDB" id="A0A409WJW2"/>
<dbReference type="Proteomes" id="UP000284706">
    <property type="component" value="Unassembled WGS sequence"/>
</dbReference>
<keyword evidence="7" id="KW-0862">Zinc</keyword>
<dbReference type="PANTHER" id="PTHR22770:SF47">
    <property type="entry name" value="E3 UBIQUITIN-PROTEIN LIGASE RNF216"/>
    <property type="match status" value="1"/>
</dbReference>
<dbReference type="Gene3D" id="1.20.120.1750">
    <property type="match status" value="1"/>
</dbReference>
<dbReference type="InParanoid" id="A0A409WJW2"/>
<dbReference type="CDD" id="cd20353">
    <property type="entry name" value="Rcat_RBR_RNF216"/>
    <property type="match status" value="1"/>
</dbReference>
<dbReference type="GO" id="GO:0016740">
    <property type="term" value="F:transferase activity"/>
    <property type="evidence" value="ECO:0007669"/>
    <property type="project" value="UniProtKB-KW"/>
</dbReference>
<feature type="compositionally biased region" description="Low complexity" evidence="8">
    <location>
        <begin position="288"/>
        <end position="297"/>
    </location>
</feature>
<keyword evidence="3" id="KW-0479">Metal-binding</keyword>
<dbReference type="InterPro" id="IPR044066">
    <property type="entry name" value="TRIAD_supradom"/>
</dbReference>
<feature type="compositionally biased region" description="Low complexity" evidence="8">
    <location>
        <begin position="36"/>
        <end position="54"/>
    </location>
</feature>
<evidence type="ECO:0000256" key="6">
    <source>
        <dbReference type="ARBA" id="ARBA00022786"/>
    </source>
</evidence>
<dbReference type="PANTHER" id="PTHR22770">
    <property type="entry name" value="UBIQUITIN CONJUGATING ENZYME 7 INTERACTING PROTEIN-RELATED"/>
    <property type="match status" value="1"/>
</dbReference>
<feature type="compositionally biased region" description="Low complexity" evidence="8">
    <location>
        <begin position="134"/>
        <end position="151"/>
    </location>
</feature>
<feature type="compositionally biased region" description="Basic residues" evidence="8">
    <location>
        <begin position="189"/>
        <end position="199"/>
    </location>
</feature>
<keyword evidence="2" id="KW-0808">Transferase</keyword>
<dbReference type="InterPro" id="IPR051628">
    <property type="entry name" value="LUBAC_E3_Ligases"/>
</dbReference>
<gene>
    <name evidence="10" type="ORF">CVT26_005709</name>
</gene>
<dbReference type="InterPro" id="IPR047544">
    <property type="entry name" value="RING-HC_RBR_RNF216"/>
</dbReference>
<comment type="caution">
    <text evidence="10">The sequence shown here is derived from an EMBL/GenBank/DDBJ whole genome shotgun (WGS) entry which is preliminary data.</text>
</comment>
<feature type="region of interest" description="Disordered" evidence="8">
    <location>
        <begin position="20"/>
        <end position="230"/>
    </location>
</feature>
<dbReference type="Gene3D" id="3.30.40.10">
    <property type="entry name" value="Zinc/RING finger domain, C3HC4 (zinc finger)"/>
    <property type="match status" value="1"/>
</dbReference>
<feature type="compositionally biased region" description="Basic and acidic residues" evidence="8">
    <location>
        <begin position="302"/>
        <end position="323"/>
    </location>
</feature>
<feature type="domain" description="RING-type" evidence="9">
    <location>
        <begin position="681"/>
        <end position="900"/>
    </location>
</feature>
<dbReference type="GO" id="GO:0008270">
    <property type="term" value="F:zinc ion binding"/>
    <property type="evidence" value="ECO:0007669"/>
    <property type="project" value="UniProtKB-KW"/>
</dbReference>
<organism evidence="10 11">
    <name type="scientific">Gymnopilus dilepis</name>
    <dbReference type="NCBI Taxonomy" id="231916"/>
    <lineage>
        <taxon>Eukaryota</taxon>
        <taxon>Fungi</taxon>
        <taxon>Dikarya</taxon>
        <taxon>Basidiomycota</taxon>
        <taxon>Agaricomycotina</taxon>
        <taxon>Agaricomycetes</taxon>
        <taxon>Agaricomycetidae</taxon>
        <taxon>Agaricales</taxon>
        <taxon>Agaricineae</taxon>
        <taxon>Hymenogastraceae</taxon>
        <taxon>Gymnopilus</taxon>
    </lineage>
</organism>
<dbReference type="CDD" id="cd16630">
    <property type="entry name" value="RING-HC_RBR_RNF216"/>
    <property type="match status" value="1"/>
</dbReference>
<keyword evidence="5" id="KW-0863">Zinc-finger</keyword>
<dbReference type="PROSITE" id="PS51873">
    <property type="entry name" value="TRIAD"/>
    <property type="match status" value="1"/>
</dbReference>
<proteinExistence type="predicted"/>
<feature type="compositionally biased region" description="Pro residues" evidence="8">
    <location>
        <begin position="412"/>
        <end position="428"/>
    </location>
</feature>
<keyword evidence="4" id="KW-0677">Repeat</keyword>
<dbReference type="Pfam" id="PF26191">
    <property type="entry name" value="RING-HC_RBR_RNF216"/>
    <property type="match status" value="1"/>
</dbReference>
<keyword evidence="6" id="KW-0833">Ubl conjugation pathway</keyword>
<dbReference type="SUPFAM" id="SSF57850">
    <property type="entry name" value="RING/U-box"/>
    <property type="match status" value="2"/>
</dbReference>
<feature type="compositionally biased region" description="Pro residues" evidence="8">
    <location>
        <begin position="385"/>
        <end position="399"/>
    </location>
</feature>
<evidence type="ECO:0000256" key="5">
    <source>
        <dbReference type="ARBA" id="ARBA00022771"/>
    </source>
</evidence>
<feature type="region of interest" description="Disordered" evidence="8">
    <location>
        <begin position="276"/>
        <end position="336"/>
    </location>
</feature>
<reference evidence="10 11" key="1">
    <citation type="journal article" date="2018" name="Evol. Lett.">
        <title>Horizontal gene cluster transfer increased hallucinogenic mushroom diversity.</title>
        <authorList>
            <person name="Reynolds H.T."/>
            <person name="Vijayakumar V."/>
            <person name="Gluck-Thaler E."/>
            <person name="Korotkin H.B."/>
            <person name="Matheny P.B."/>
            <person name="Slot J.C."/>
        </authorList>
    </citation>
    <scope>NUCLEOTIDE SEQUENCE [LARGE SCALE GENOMIC DNA]</scope>
    <source>
        <strain evidence="10 11">SRW20</strain>
    </source>
</reference>
<dbReference type="InterPro" id="IPR047545">
    <property type="entry name" value="BRcat_RBR_RNF216"/>
</dbReference>
<protein>
    <recommendedName>
        <fullName evidence="9">RING-type domain-containing protein</fullName>
    </recommendedName>
</protein>
<evidence type="ECO:0000256" key="7">
    <source>
        <dbReference type="ARBA" id="ARBA00022833"/>
    </source>
</evidence>
<evidence type="ECO:0000256" key="2">
    <source>
        <dbReference type="ARBA" id="ARBA00022679"/>
    </source>
</evidence>
<evidence type="ECO:0000256" key="8">
    <source>
        <dbReference type="SAM" id="MobiDB-lite"/>
    </source>
</evidence>
<comment type="pathway">
    <text evidence="1">Protein modification; protein ubiquitination.</text>
</comment>
<evidence type="ECO:0000313" key="11">
    <source>
        <dbReference type="Proteomes" id="UP000284706"/>
    </source>
</evidence>
<dbReference type="STRING" id="231916.A0A409WJW2"/>
<accession>A0A409WJW2</accession>
<feature type="compositionally biased region" description="Low complexity" evidence="8">
    <location>
        <begin position="400"/>
        <end position="411"/>
    </location>
</feature>
<evidence type="ECO:0000256" key="1">
    <source>
        <dbReference type="ARBA" id="ARBA00004906"/>
    </source>
</evidence>